<feature type="region of interest" description="Disordered" evidence="1">
    <location>
        <begin position="52"/>
        <end position="111"/>
    </location>
</feature>
<organism evidence="4">
    <name type="scientific">Gongylonema pulchrum</name>
    <dbReference type="NCBI Taxonomy" id="637853"/>
    <lineage>
        <taxon>Eukaryota</taxon>
        <taxon>Metazoa</taxon>
        <taxon>Ecdysozoa</taxon>
        <taxon>Nematoda</taxon>
        <taxon>Chromadorea</taxon>
        <taxon>Rhabditida</taxon>
        <taxon>Spirurina</taxon>
        <taxon>Spiruromorpha</taxon>
        <taxon>Spiruroidea</taxon>
        <taxon>Gongylonematidae</taxon>
        <taxon>Gongylonema</taxon>
    </lineage>
</organism>
<feature type="compositionally biased region" description="Basic residues" evidence="1">
    <location>
        <begin position="93"/>
        <end position="108"/>
    </location>
</feature>
<evidence type="ECO:0000313" key="4">
    <source>
        <dbReference type="WBParaSite" id="GPUH_0001659001-mRNA-1"/>
    </source>
</evidence>
<evidence type="ECO:0000256" key="1">
    <source>
        <dbReference type="SAM" id="MobiDB-lite"/>
    </source>
</evidence>
<sequence>MPGDTFSADPVTSGFVLSCRALWSVMPMVAWHMAIGACGAFSGALQMAESGAPTGAARHAPKVKQKKARPEKTHDEAGDENWEKKTPPENKQSRRTLRPPKRQRKQRRRPQDYCCPCGLSRMIFLWLFIGAPNGRVVQHCSRRSSSVMKNYERLRKVGQNLLAKH</sequence>
<proteinExistence type="predicted"/>
<reference evidence="2 3" key="2">
    <citation type="submission" date="2018-11" db="EMBL/GenBank/DDBJ databases">
        <authorList>
            <consortium name="Pathogen Informatics"/>
        </authorList>
    </citation>
    <scope>NUCLEOTIDE SEQUENCE [LARGE SCALE GENOMIC DNA]</scope>
</reference>
<dbReference type="WBParaSite" id="GPUH_0001659001-mRNA-1">
    <property type="protein sequence ID" value="GPUH_0001659001-mRNA-1"/>
    <property type="gene ID" value="GPUH_0001659001"/>
</dbReference>
<feature type="compositionally biased region" description="Basic and acidic residues" evidence="1">
    <location>
        <begin position="68"/>
        <end position="92"/>
    </location>
</feature>
<keyword evidence="3" id="KW-1185">Reference proteome</keyword>
<gene>
    <name evidence="2" type="ORF">GPUH_LOCUS16567</name>
</gene>
<protein>
    <submittedName>
        <fullName evidence="4">Secreted protein</fullName>
    </submittedName>
</protein>
<reference evidence="4" key="1">
    <citation type="submission" date="2016-06" db="UniProtKB">
        <authorList>
            <consortium name="WormBaseParasite"/>
        </authorList>
    </citation>
    <scope>IDENTIFICATION</scope>
</reference>
<evidence type="ECO:0000313" key="3">
    <source>
        <dbReference type="Proteomes" id="UP000271098"/>
    </source>
</evidence>
<dbReference type="EMBL" id="UYRT01083931">
    <property type="protein sequence ID" value="VDN28134.1"/>
    <property type="molecule type" value="Genomic_DNA"/>
</dbReference>
<accession>A0A183E6H7</accession>
<evidence type="ECO:0000313" key="2">
    <source>
        <dbReference type="EMBL" id="VDN28134.1"/>
    </source>
</evidence>
<dbReference type="Proteomes" id="UP000271098">
    <property type="component" value="Unassembled WGS sequence"/>
</dbReference>
<dbReference type="AlphaFoldDB" id="A0A183E6H7"/>
<name>A0A183E6H7_9BILA</name>